<dbReference type="Gene3D" id="3.40.570.10">
    <property type="entry name" value="Extracellular Endonuclease, subunit A"/>
    <property type="match status" value="1"/>
</dbReference>
<sequence>MSTKSKAMTKWLVMFLMLIGSLTATTAFTPATTAHATTVYVTRTGKHYFYKRNDRGLNRAKKVYAVSLATAKSRGLTLSATETAPKTKTVKKVAKKKVTKKKTVKKVTKKKVVKKTTKPKVTTKKTTKKKTTVKSSGTYIAGAKKYHVSVVNKNNPAFSKATLSTKGGAWQKYGQLDLYNRATSANALLNKKLMPTTTREALYVNPTGWHNKRIKSGWLYNRSHLIGYQLTGQNNNLKNLITGTRQLNDPGMTKYENKVAAYLKASPKHYVRYRVTPVFKNHELLARGVKMQAQSVGSNKVRFNVYLPNTQSGMKLNYANGLSKVAK</sequence>
<feature type="signal peptide" evidence="1">
    <location>
        <begin position="1"/>
        <end position="26"/>
    </location>
</feature>
<comment type="caution">
    <text evidence="3">The sequence shown here is derived from an EMBL/GenBank/DDBJ whole genome shotgun (WGS) entry which is preliminary data.</text>
</comment>
<reference evidence="3 4" key="1">
    <citation type="journal article" date="2014" name="Genome Announc.">
        <title>Genome Sequence of Lactobacillus fabifermentans Strain T30PCM01, Isolated from Fermenting Grape Marc.</title>
        <authorList>
            <person name="Treu L."/>
            <person name="Vendramin V."/>
            <person name="Bovo B."/>
            <person name="Giacomini A."/>
            <person name="Corich V."/>
            <person name="Campanaro S."/>
        </authorList>
    </citation>
    <scope>NUCLEOTIDE SEQUENCE [LARGE SCALE GENOMIC DNA]</scope>
    <source>
        <strain evidence="3 4">T30PCM01</strain>
    </source>
</reference>
<dbReference type="EMBL" id="AWWK01000036">
    <property type="protein sequence ID" value="ETY74167.1"/>
    <property type="molecule type" value="Genomic_DNA"/>
</dbReference>
<name>W6T7C8_9LACO</name>
<evidence type="ECO:0000259" key="2">
    <source>
        <dbReference type="Pfam" id="PF13930"/>
    </source>
</evidence>
<organism evidence="3 4">
    <name type="scientific">Lactiplantibacillus fabifermentans T30PCM01</name>
    <dbReference type="NCBI Taxonomy" id="1400520"/>
    <lineage>
        <taxon>Bacteria</taxon>
        <taxon>Bacillati</taxon>
        <taxon>Bacillota</taxon>
        <taxon>Bacilli</taxon>
        <taxon>Lactobacillales</taxon>
        <taxon>Lactobacillaceae</taxon>
        <taxon>Lactiplantibacillus</taxon>
    </lineage>
</organism>
<dbReference type="STRING" id="1400520.LFAB_08540"/>
<evidence type="ECO:0000256" key="1">
    <source>
        <dbReference type="SAM" id="SignalP"/>
    </source>
</evidence>
<protein>
    <submittedName>
        <fullName evidence="3">DNA-entry nuclease</fullName>
    </submittedName>
</protein>
<feature type="chain" id="PRO_5038978424" evidence="1">
    <location>
        <begin position="27"/>
        <end position="327"/>
    </location>
</feature>
<dbReference type="Pfam" id="PF13930">
    <property type="entry name" value="Endonuclea_NS_2"/>
    <property type="match status" value="1"/>
</dbReference>
<evidence type="ECO:0000313" key="4">
    <source>
        <dbReference type="Proteomes" id="UP000019247"/>
    </source>
</evidence>
<dbReference type="RefSeq" id="WP_420805681.1">
    <property type="nucleotide sequence ID" value="NZ_KK036489.1"/>
</dbReference>
<dbReference type="AlphaFoldDB" id="W6T7C8"/>
<dbReference type="eggNOG" id="COG2169">
    <property type="taxonomic scope" value="Bacteria"/>
</dbReference>
<dbReference type="InterPro" id="IPR044929">
    <property type="entry name" value="DNA/RNA_non-sp_Endonuclease_sf"/>
</dbReference>
<feature type="domain" description="Type VII secretion system protein EssD-like" evidence="2">
    <location>
        <begin position="164"/>
        <end position="296"/>
    </location>
</feature>
<accession>W6T7C8</accession>
<keyword evidence="1" id="KW-0732">Signal</keyword>
<gene>
    <name evidence="3" type="ORF">LFAB_08540</name>
</gene>
<proteinExistence type="predicted"/>
<dbReference type="PATRIC" id="fig|1400520.3.peg.1676"/>
<evidence type="ECO:0000313" key="3">
    <source>
        <dbReference type="EMBL" id="ETY74167.1"/>
    </source>
</evidence>
<dbReference type="Proteomes" id="UP000019247">
    <property type="component" value="Unassembled WGS sequence"/>
</dbReference>
<dbReference type="HOGENOM" id="CLU_054350_4_2_9"/>
<dbReference type="InterPro" id="IPR044927">
    <property type="entry name" value="Endonuclea_NS_2"/>
</dbReference>